<keyword evidence="2" id="KW-0436">Ligase</keyword>
<dbReference type="GO" id="GO:0016874">
    <property type="term" value="F:ligase activity"/>
    <property type="evidence" value="ECO:0007669"/>
    <property type="project" value="UniProtKB-KW"/>
</dbReference>
<keyword evidence="3" id="KW-1185">Reference proteome</keyword>
<comment type="caution">
    <text evidence="2">The sequence shown here is derived from an EMBL/GenBank/DDBJ whole genome shotgun (WGS) entry which is preliminary data.</text>
</comment>
<evidence type="ECO:0000313" key="2">
    <source>
        <dbReference type="EMBL" id="KAB1638505.1"/>
    </source>
</evidence>
<dbReference type="EMBL" id="WBJX01000002">
    <property type="protein sequence ID" value="KAB1638505.1"/>
    <property type="molecule type" value="Genomic_DNA"/>
</dbReference>
<proteinExistence type="predicted"/>
<dbReference type="OrthoDB" id="5123855at2"/>
<evidence type="ECO:0000313" key="3">
    <source>
        <dbReference type="Proteomes" id="UP000490386"/>
    </source>
</evidence>
<name>A0A7J5B4L6_9MICO</name>
<accession>A0A7J5B4L6</accession>
<dbReference type="InterPro" id="IPR057204">
    <property type="entry name" value="DUF7882"/>
</dbReference>
<dbReference type="AlphaFoldDB" id="A0A7J5B4L6"/>
<reference evidence="2 3" key="1">
    <citation type="submission" date="2019-09" db="EMBL/GenBank/DDBJ databases">
        <title>Phylogeny of genus Pseudoclavibacter and closely related genus.</title>
        <authorList>
            <person name="Li Y."/>
        </authorList>
    </citation>
    <scope>NUCLEOTIDE SEQUENCE [LARGE SCALE GENOMIC DNA]</scope>
    <source>
        <strain evidence="2 3">THG-MD12</strain>
    </source>
</reference>
<protein>
    <submittedName>
        <fullName evidence="2">ATP-dependent DNA ligase</fullName>
    </submittedName>
</protein>
<feature type="domain" description="DUF7882" evidence="1">
    <location>
        <begin position="1"/>
        <end position="92"/>
    </location>
</feature>
<dbReference type="Pfam" id="PF25355">
    <property type="entry name" value="DUF7882"/>
    <property type="match status" value="1"/>
</dbReference>
<dbReference type="Proteomes" id="UP000490386">
    <property type="component" value="Unassembled WGS sequence"/>
</dbReference>
<evidence type="ECO:0000259" key="1">
    <source>
        <dbReference type="Pfam" id="PF25355"/>
    </source>
</evidence>
<organism evidence="2 3">
    <name type="scientific">Pseudoclavibacter terrae</name>
    <dbReference type="NCBI Taxonomy" id="1530195"/>
    <lineage>
        <taxon>Bacteria</taxon>
        <taxon>Bacillati</taxon>
        <taxon>Actinomycetota</taxon>
        <taxon>Actinomycetes</taxon>
        <taxon>Micrococcales</taxon>
        <taxon>Microbacteriaceae</taxon>
        <taxon>Pseudoclavibacter</taxon>
    </lineage>
</organism>
<dbReference type="RefSeq" id="WP_146079137.1">
    <property type="nucleotide sequence ID" value="NZ_WBJX01000002.1"/>
</dbReference>
<gene>
    <name evidence="2" type="ORF">F8O03_08970</name>
</gene>
<sequence length="111" mass="12392">MGIMTYDGIQVRFDDRTLAHLQVIVLKKFRNQESFIVSWRNTDTSGDGRSTVWMTPSFPAHFHIEKPAHKLDPEWLTALQRSADSAAGLVVRDAGGEVVLGEQMSPQLPKG</sequence>